<accession>A0A2X1UPK1</accession>
<evidence type="ECO:0000256" key="6">
    <source>
        <dbReference type="ARBA" id="ARBA00022989"/>
    </source>
</evidence>
<keyword evidence="4" id="KW-1003">Cell membrane</keyword>
<keyword evidence="5" id="KW-0812">Transmembrane</keyword>
<evidence type="ECO:0000256" key="5">
    <source>
        <dbReference type="ARBA" id="ARBA00022692"/>
    </source>
</evidence>
<proteinExistence type="inferred from homology"/>
<dbReference type="InterPro" id="IPR004626">
    <property type="entry name" value="RarD"/>
</dbReference>
<keyword evidence="7" id="KW-0472">Membrane</keyword>
<keyword evidence="6" id="KW-1133">Transmembrane helix</keyword>
<dbReference type="SUPFAM" id="SSF103481">
    <property type="entry name" value="Multidrug resistance efflux transporter EmrE"/>
    <property type="match status" value="2"/>
</dbReference>
<evidence type="ECO:0000256" key="1">
    <source>
        <dbReference type="ARBA" id="ARBA00004651"/>
    </source>
</evidence>
<evidence type="ECO:0000256" key="7">
    <source>
        <dbReference type="ARBA" id="ARBA00023136"/>
    </source>
</evidence>
<evidence type="ECO:0000313" key="8">
    <source>
        <dbReference type="EMBL" id="SPY09066.1"/>
    </source>
</evidence>
<dbReference type="PANTHER" id="PTHR22911">
    <property type="entry name" value="ACYL-MALONYL CONDENSING ENZYME-RELATED"/>
    <property type="match status" value="1"/>
</dbReference>
<organism evidence="8 9">
    <name type="scientific">Oligella urethralis</name>
    <dbReference type="NCBI Taxonomy" id="90245"/>
    <lineage>
        <taxon>Bacteria</taxon>
        <taxon>Pseudomonadati</taxon>
        <taxon>Pseudomonadota</taxon>
        <taxon>Betaproteobacteria</taxon>
        <taxon>Burkholderiales</taxon>
        <taxon>Alcaligenaceae</taxon>
        <taxon>Oligella</taxon>
    </lineage>
</organism>
<dbReference type="GO" id="GO:0005886">
    <property type="term" value="C:plasma membrane"/>
    <property type="evidence" value="ECO:0007669"/>
    <property type="project" value="UniProtKB-SubCell"/>
</dbReference>
<comment type="similarity">
    <text evidence="2">Belongs to the EamA transporter family.</text>
</comment>
<dbReference type="Pfam" id="PF00892">
    <property type="entry name" value="EamA"/>
    <property type="match status" value="1"/>
</dbReference>
<dbReference type="PANTHER" id="PTHR22911:SF137">
    <property type="entry name" value="SOLUTE CARRIER FAMILY 35 MEMBER G2-RELATED"/>
    <property type="match status" value="1"/>
</dbReference>
<reference evidence="8 9" key="1">
    <citation type="submission" date="2018-06" db="EMBL/GenBank/DDBJ databases">
        <authorList>
            <consortium name="Pathogen Informatics"/>
            <person name="Doyle S."/>
        </authorList>
    </citation>
    <scope>NUCLEOTIDE SEQUENCE [LARGE SCALE GENOMIC DNA]</scope>
    <source>
        <strain evidence="8 9">NCTC11009</strain>
    </source>
</reference>
<dbReference type="InterPro" id="IPR037185">
    <property type="entry name" value="EmrE-like"/>
</dbReference>
<comment type="subcellular location">
    <subcellularLocation>
        <location evidence="1">Cell membrane</location>
        <topology evidence="1">Multi-pass membrane protein</topology>
    </subcellularLocation>
</comment>
<gene>
    <name evidence="8" type="primary">rarD_2</name>
    <name evidence="8" type="ORF">NCTC11009_02319</name>
</gene>
<evidence type="ECO:0000256" key="3">
    <source>
        <dbReference type="ARBA" id="ARBA00022448"/>
    </source>
</evidence>
<dbReference type="AlphaFoldDB" id="A0A2X1UPK1"/>
<evidence type="ECO:0000256" key="2">
    <source>
        <dbReference type="ARBA" id="ARBA00007362"/>
    </source>
</evidence>
<dbReference type="InterPro" id="IPR000620">
    <property type="entry name" value="EamA_dom"/>
</dbReference>
<evidence type="ECO:0000313" key="9">
    <source>
        <dbReference type="Proteomes" id="UP000250242"/>
    </source>
</evidence>
<dbReference type="RefSeq" id="WP_081941471.1">
    <property type="nucleotide sequence ID" value="NZ_JAUUOW010000003.1"/>
</dbReference>
<name>A0A2X1UPK1_9BURK</name>
<dbReference type="Proteomes" id="UP000250242">
    <property type="component" value="Unassembled WGS sequence"/>
</dbReference>
<protein>
    <submittedName>
        <fullName evidence="8">Putative chloramphenical resistance permease RarD</fullName>
    </submittedName>
</protein>
<dbReference type="EMBL" id="UATH01000001">
    <property type="protein sequence ID" value="SPY09066.1"/>
    <property type="molecule type" value="Genomic_DNA"/>
</dbReference>
<keyword evidence="3" id="KW-0813">Transport</keyword>
<sequence length="320" mass="35815">MSNSTMAQRPLNQPLDPLAQRRETRLGVAYALICYCTWGLFPIYWSLLSNQGLSAAQLMGHRVLWASVVAMLLLFISRQQKVLLEVLQQPKMMAFIFLASMALGLNWLSYIYAVSINHVIEASLGYFMSPLMSIALARVFIGERINRAQSFAVVLALAGVLWLAVLAGHIPWIALIISGSWSLYSLLRKQAVLPIIPGFAIETLFLLPFAVGYLIYLHSLGEYRFFELPTHIILLIIGTGVITGYPLLFFAAAAKRIRLNTLGILLYINPSMQFLIGLLVFKEPFDSMRFVAYVLVWLAVIIFTTSSYQSYKKATAAVSH</sequence>
<dbReference type="NCBIfam" id="TIGR00688">
    <property type="entry name" value="rarD"/>
    <property type="match status" value="1"/>
</dbReference>
<evidence type="ECO:0000256" key="4">
    <source>
        <dbReference type="ARBA" id="ARBA00022475"/>
    </source>
</evidence>